<keyword evidence="3" id="KW-1185">Reference proteome</keyword>
<dbReference type="SUPFAM" id="SSF52540">
    <property type="entry name" value="P-loop containing nucleoside triphosphate hydrolases"/>
    <property type="match status" value="1"/>
</dbReference>
<dbReference type="Gene3D" id="3.40.50.300">
    <property type="entry name" value="P-loop containing nucleotide triphosphate hydrolases"/>
    <property type="match status" value="1"/>
</dbReference>
<dbReference type="EMBL" id="CP047591">
    <property type="protein sequence ID" value="QHI72177.1"/>
    <property type="molecule type" value="Genomic_DNA"/>
</dbReference>
<dbReference type="Proteomes" id="UP000463883">
    <property type="component" value="Chromosome"/>
</dbReference>
<dbReference type="KEGG" id="amic:Ami3637_06965"/>
<feature type="domain" description="AAA+ ATPase" evidence="1">
    <location>
        <begin position="202"/>
        <end position="322"/>
    </location>
</feature>
<protein>
    <submittedName>
        <fullName evidence="2">DUF815 domain-containing protein</fullName>
    </submittedName>
</protein>
<dbReference type="InterPro" id="IPR003593">
    <property type="entry name" value="AAA+_ATPase"/>
</dbReference>
<dbReference type="Pfam" id="PF05673">
    <property type="entry name" value="DUF815"/>
    <property type="match status" value="1"/>
</dbReference>
<evidence type="ECO:0000259" key="1">
    <source>
        <dbReference type="SMART" id="SM00382"/>
    </source>
</evidence>
<organism evidence="2 3">
    <name type="scientific">Aminipila terrae</name>
    <dbReference type="NCBI Taxonomy" id="2697030"/>
    <lineage>
        <taxon>Bacteria</taxon>
        <taxon>Bacillati</taxon>
        <taxon>Bacillota</taxon>
        <taxon>Clostridia</taxon>
        <taxon>Peptostreptococcales</taxon>
        <taxon>Anaerovoracaceae</taxon>
        <taxon>Aminipila</taxon>
    </lineage>
</organism>
<dbReference type="InterPro" id="IPR027417">
    <property type="entry name" value="P-loop_NTPase"/>
</dbReference>
<reference evidence="2 3" key="1">
    <citation type="submission" date="2020-01" db="EMBL/GenBank/DDBJ databases">
        <title>Genomic analysis of Aminipila sp. CBA3637.</title>
        <authorList>
            <person name="Kim Y.B."/>
            <person name="Roh S.W."/>
        </authorList>
    </citation>
    <scope>NUCLEOTIDE SEQUENCE [LARGE SCALE GENOMIC DNA]</scope>
    <source>
        <strain evidence="2 3">CBA3637</strain>
    </source>
</reference>
<dbReference type="CDD" id="cd00009">
    <property type="entry name" value="AAA"/>
    <property type="match status" value="1"/>
</dbReference>
<proteinExistence type="predicted"/>
<evidence type="ECO:0000313" key="2">
    <source>
        <dbReference type="EMBL" id="QHI72177.1"/>
    </source>
</evidence>
<dbReference type="PANTHER" id="PTHR42935">
    <property type="entry name" value="SLR0930 PROTEIN"/>
    <property type="match status" value="1"/>
</dbReference>
<dbReference type="SMART" id="SM00382">
    <property type="entry name" value="AAA"/>
    <property type="match status" value="1"/>
</dbReference>
<gene>
    <name evidence="2" type="ORF">Ami3637_06965</name>
</gene>
<sequence>MNKLHDLSTELNTLAIFRSILNDDLIKNFQELATSTYSLESKDLVLHIYGDFVSKLFNKTSSLTRYIAELVLSDENFYIIGKGAGKDFDKVIESSLKNELDILDRLASLTPEDAKSIINYRGFLPVWTNEPVNLTNLYMEHLSNLPISGYGIYAKYYAFVLAGEEVLPILHPDPQRLSELPGYERERSLIIQNTLALIEGTGASNVLLYGDAGTGKSSTVKAILNEYKDKGLRLIEIKKDQLLQLPNLLETLSVNPLKFILFIDDLSFNGNDDSFAALKAVLEGSIASRSKNVAIYATSNRRHLIKENMEARMGDDLHENDTIQETLSLSARFGLTVTFQAPDKDNYLDIVKHLAREYKLALSEKDLCTKAEAFAIRNGGRSPRTAKHFVQIQAVMQLEGEEGNDTKS</sequence>
<dbReference type="AlphaFoldDB" id="A0A6P1ME50"/>
<dbReference type="PANTHER" id="PTHR42935:SF1">
    <property type="entry name" value="SLR0930 PROTEIN"/>
    <property type="match status" value="1"/>
</dbReference>
<evidence type="ECO:0000313" key="3">
    <source>
        <dbReference type="Proteomes" id="UP000463883"/>
    </source>
</evidence>
<accession>A0A6P1ME50</accession>
<dbReference type="InterPro" id="IPR008533">
    <property type="entry name" value="DUF815"/>
</dbReference>
<name>A0A6P1ME50_9FIRM</name>
<dbReference type="RefSeq" id="WP_162361947.1">
    <property type="nucleotide sequence ID" value="NZ_CP047591.1"/>
</dbReference>